<keyword evidence="1" id="KW-0472">Membrane</keyword>
<organism evidence="2 3">
    <name type="scientific">Goodea atripinnis</name>
    <dbReference type="NCBI Taxonomy" id="208336"/>
    <lineage>
        <taxon>Eukaryota</taxon>
        <taxon>Metazoa</taxon>
        <taxon>Chordata</taxon>
        <taxon>Craniata</taxon>
        <taxon>Vertebrata</taxon>
        <taxon>Euteleostomi</taxon>
        <taxon>Actinopterygii</taxon>
        <taxon>Neopterygii</taxon>
        <taxon>Teleostei</taxon>
        <taxon>Neoteleostei</taxon>
        <taxon>Acanthomorphata</taxon>
        <taxon>Ovalentaria</taxon>
        <taxon>Atherinomorphae</taxon>
        <taxon>Cyprinodontiformes</taxon>
        <taxon>Goodeidae</taxon>
        <taxon>Goodea</taxon>
    </lineage>
</organism>
<feature type="transmembrane region" description="Helical" evidence="1">
    <location>
        <begin position="90"/>
        <end position="110"/>
    </location>
</feature>
<reference evidence="2 3" key="1">
    <citation type="submission" date="2021-06" db="EMBL/GenBank/DDBJ databases">
        <authorList>
            <person name="Palmer J.M."/>
        </authorList>
    </citation>
    <scope>NUCLEOTIDE SEQUENCE [LARGE SCALE GENOMIC DNA]</scope>
    <source>
        <strain evidence="2 3">GA_2019</strain>
        <tissue evidence="2">Muscle</tissue>
    </source>
</reference>
<evidence type="ECO:0000256" key="1">
    <source>
        <dbReference type="SAM" id="Phobius"/>
    </source>
</evidence>
<proteinExistence type="predicted"/>
<comment type="caution">
    <text evidence="2">The sequence shown here is derived from an EMBL/GenBank/DDBJ whole genome shotgun (WGS) entry which is preliminary data.</text>
</comment>
<gene>
    <name evidence="2" type="ORF">GOODEAATRI_031112</name>
</gene>
<evidence type="ECO:0000313" key="2">
    <source>
        <dbReference type="EMBL" id="MEQ2166716.1"/>
    </source>
</evidence>
<protein>
    <submittedName>
        <fullName evidence="2">Uncharacterized protein</fullName>
    </submittedName>
</protein>
<dbReference type="Proteomes" id="UP001476798">
    <property type="component" value="Unassembled WGS sequence"/>
</dbReference>
<keyword evidence="1" id="KW-0812">Transmembrane</keyword>
<keyword evidence="1" id="KW-1133">Transmembrane helix</keyword>
<evidence type="ECO:0000313" key="3">
    <source>
        <dbReference type="Proteomes" id="UP001476798"/>
    </source>
</evidence>
<name>A0ABV0N5P5_9TELE</name>
<dbReference type="EMBL" id="JAHRIO010025146">
    <property type="protein sequence ID" value="MEQ2166716.1"/>
    <property type="molecule type" value="Genomic_DNA"/>
</dbReference>
<sequence>MFVIQTGPVSPLIRMMDYRSLRKRAELCAIVAHMGQLFSTVSRLTTPQEHTQLVNYVAQHNAQLRNWPININNKKDLPPLNFLFFQDTHLGSVCLFVFLSMCFMSSEFIIHSHNI</sequence>
<keyword evidence="3" id="KW-1185">Reference proteome</keyword>
<accession>A0ABV0N5P5</accession>